<keyword evidence="2" id="KW-1185">Reference proteome</keyword>
<dbReference type="Proteomes" id="UP000250163">
    <property type="component" value="Chromosome MORIYA"/>
</dbReference>
<reference evidence="2" key="1">
    <citation type="submission" date="2018-05" db="EMBL/GenBank/DDBJ databases">
        <authorList>
            <person name="Cea G.-C."/>
            <person name="William W."/>
        </authorList>
    </citation>
    <scope>NUCLEOTIDE SEQUENCE [LARGE SCALE GENOMIC DNA]</scope>
    <source>
        <strain evidence="2">DB21MT 5</strain>
    </source>
</reference>
<organism evidence="1 2">
    <name type="scientific">Moritella yayanosii</name>
    <dbReference type="NCBI Taxonomy" id="69539"/>
    <lineage>
        <taxon>Bacteria</taxon>
        <taxon>Pseudomonadati</taxon>
        <taxon>Pseudomonadota</taxon>
        <taxon>Gammaproteobacteria</taxon>
        <taxon>Alteromonadales</taxon>
        <taxon>Moritellaceae</taxon>
        <taxon>Moritella</taxon>
    </lineage>
</organism>
<dbReference type="AlphaFoldDB" id="A0A330LWJ1"/>
<gene>
    <name evidence="1" type="ORF">MORIYA_3879</name>
</gene>
<evidence type="ECO:0000313" key="2">
    <source>
        <dbReference type="Proteomes" id="UP000250163"/>
    </source>
</evidence>
<name>A0A330LWJ1_9GAMM</name>
<protein>
    <submittedName>
        <fullName evidence="1">Uncharacterized protein</fullName>
    </submittedName>
</protein>
<evidence type="ECO:0000313" key="1">
    <source>
        <dbReference type="EMBL" id="SQD80331.1"/>
    </source>
</evidence>
<proteinExistence type="predicted"/>
<sequence>MDIRVRFSEQYRHISRLADLRLKTAAGQVPLSVF</sequence>
<dbReference type="EMBL" id="LS483250">
    <property type="protein sequence ID" value="SQD80331.1"/>
    <property type="molecule type" value="Genomic_DNA"/>
</dbReference>
<accession>A0A330LWJ1</accession>
<dbReference type="KEGG" id="mya:MORIYA_3879"/>